<reference evidence="2 3" key="1">
    <citation type="submission" date="2020-09" db="EMBL/GenBank/DDBJ databases">
        <title>De no assembly of potato wild relative species, Solanum commersonii.</title>
        <authorList>
            <person name="Cho K."/>
        </authorList>
    </citation>
    <scope>NUCLEOTIDE SEQUENCE [LARGE SCALE GENOMIC DNA]</scope>
    <source>
        <strain evidence="2">LZ3.2</strain>
        <tissue evidence="2">Leaf</tissue>
    </source>
</reference>
<comment type="caution">
    <text evidence="2">The sequence shown here is derived from an EMBL/GenBank/DDBJ whole genome shotgun (WGS) entry which is preliminary data.</text>
</comment>
<keyword evidence="3" id="KW-1185">Reference proteome</keyword>
<dbReference type="Proteomes" id="UP000824120">
    <property type="component" value="Chromosome 8"/>
</dbReference>
<dbReference type="EMBL" id="JACXVP010000008">
    <property type="protein sequence ID" value="KAG5591908.1"/>
    <property type="molecule type" value="Genomic_DNA"/>
</dbReference>
<organism evidence="2 3">
    <name type="scientific">Solanum commersonii</name>
    <name type="common">Commerson's wild potato</name>
    <name type="synonym">Commerson's nightshade</name>
    <dbReference type="NCBI Taxonomy" id="4109"/>
    <lineage>
        <taxon>Eukaryota</taxon>
        <taxon>Viridiplantae</taxon>
        <taxon>Streptophyta</taxon>
        <taxon>Embryophyta</taxon>
        <taxon>Tracheophyta</taxon>
        <taxon>Spermatophyta</taxon>
        <taxon>Magnoliopsida</taxon>
        <taxon>eudicotyledons</taxon>
        <taxon>Gunneridae</taxon>
        <taxon>Pentapetalae</taxon>
        <taxon>asterids</taxon>
        <taxon>lamiids</taxon>
        <taxon>Solanales</taxon>
        <taxon>Solanaceae</taxon>
        <taxon>Solanoideae</taxon>
        <taxon>Solaneae</taxon>
        <taxon>Solanum</taxon>
    </lineage>
</organism>
<dbReference type="AlphaFoldDB" id="A0A9J5XXK4"/>
<name>A0A9J5XXK4_SOLCO</name>
<sequence>MVNTRLSNSQEGVPNVESLAQQLYAVASKLNTIDSLAADVATLKAQTSCTQQEESSHRNRNRGKSV</sequence>
<evidence type="ECO:0000313" key="2">
    <source>
        <dbReference type="EMBL" id="KAG5591908.1"/>
    </source>
</evidence>
<accession>A0A9J5XXK4</accession>
<proteinExistence type="predicted"/>
<gene>
    <name evidence="2" type="ORF">H5410_042422</name>
</gene>
<evidence type="ECO:0000256" key="1">
    <source>
        <dbReference type="SAM" id="MobiDB-lite"/>
    </source>
</evidence>
<evidence type="ECO:0000313" key="3">
    <source>
        <dbReference type="Proteomes" id="UP000824120"/>
    </source>
</evidence>
<protein>
    <submittedName>
        <fullName evidence="2">Uncharacterized protein</fullName>
    </submittedName>
</protein>
<feature type="region of interest" description="Disordered" evidence="1">
    <location>
        <begin position="44"/>
        <end position="66"/>
    </location>
</feature>
<feature type="compositionally biased region" description="Polar residues" evidence="1">
    <location>
        <begin position="44"/>
        <end position="53"/>
    </location>
</feature>